<evidence type="ECO:0000256" key="11">
    <source>
        <dbReference type="ARBA" id="ARBA00023004"/>
    </source>
</evidence>
<dbReference type="Pfam" id="PF00034">
    <property type="entry name" value="Cytochrom_C"/>
    <property type="match status" value="1"/>
</dbReference>
<dbReference type="InterPro" id="IPR009056">
    <property type="entry name" value="Cyt_c-like_dom"/>
</dbReference>
<keyword evidence="4 16" id="KW-0349">Heme</keyword>
<dbReference type="GO" id="GO:0016491">
    <property type="term" value="F:oxidoreductase activity"/>
    <property type="evidence" value="ECO:0007669"/>
    <property type="project" value="InterPro"/>
</dbReference>
<sequence length="346" mass="36792">MRGRPVLVMVIAGVVASAIGIALGLTIHWFPTEASTQLGDIKTLYDVIIIVSVPVFVLVMTVVIGAVVRFRMRPGQEDQDGPPIHGNTKLEVLWTAVPAALILGLCAYSYVVLRDAERAPAATAPKEINIAVKGQQFAWTFTYPKDVAGGKALSTTELVLPEGRSVKFDINSEDVLHDFWVPEFGMKIDAVPGITTHYRITPNRLGTYPVVCAELCGLGHSVMRSTVHVVTEPQFKKWLGGQNKPAAPQGASPAQLAAAGKQIFTGASGCSGCHTLSDAGATGQIGPNLDQVLKGQSDAMLHQDIVDPNAAIAKGYGPNIMPQNFGQTLSESDLNALVAYLKEATQ</sequence>
<dbReference type="GO" id="GO:0042773">
    <property type="term" value="P:ATP synthesis coupled electron transport"/>
    <property type="evidence" value="ECO:0007669"/>
    <property type="project" value="TreeGrafter"/>
</dbReference>
<comment type="subcellular location">
    <subcellularLocation>
        <location evidence="17">Cell membrane</location>
        <topology evidence="17">Multi-pass membrane protein</topology>
    </subcellularLocation>
    <subcellularLocation>
        <location evidence="1">Membrane</location>
        <topology evidence="1">Multi-pass membrane protein</topology>
    </subcellularLocation>
</comment>
<gene>
    <name evidence="23" type="primary">ctaC_3</name>
    <name evidence="23" type="ORF">DSM104329_04072</name>
</gene>
<proteinExistence type="inferred from homology"/>
<dbReference type="GO" id="GO:0005886">
    <property type="term" value="C:plasma membrane"/>
    <property type="evidence" value="ECO:0007669"/>
    <property type="project" value="UniProtKB-SubCell"/>
</dbReference>
<evidence type="ECO:0000256" key="9">
    <source>
        <dbReference type="ARBA" id="ARBA00022982"/>
    </source>
</evidence>
<dbReference type="EMBL" id="CP087164">
    <property type="protein sequence ID" value="UGS37652.1"/>
    <property type="molecule type" value="Genomic_DNA"/>
</dbReference>
<evidence type="ECO:0000259" key="21">
    <source>
        <dbReference type="PROSITE" id="PS50999"/>
    </source>
</evidence>
<keyword evidence="6 17" id="KW-0812">Transmembrane</keyword>
<dbReference type="PROSITE" id="PS50857">
    <property type="entry name" value="COX2_CUA"/>
    <property type="match status" value="1"/>
</dbReference>
<evidence type="ECO:0000256" key="17">
    <source>
        <dbReference type="RuleBase" id="RU000456"/>
    </source>
</evidence>
<keyword evidence="3 17" id="KW-0813">Transport</keyword>
<evidence type="ECO:0000256" key="3">
    <source>
        <dbReference type="ARBA" id="ARBA00022448"/>
    </source>
</evidence>
<dbReference type="Gene3D" id="1.10.287.90">
    <property type="match status" value="1"/>
</dbReference>
<dbReference type="GO" id="GO:0005507">
    <property type="term" value="F:copper ion binding"/>
    <property type="evidence" value="ECO:0007669"/>
    <property type="project" value="InterPro"/>
</dbReference>
<dbReference type="PANTHER" id="PTHR22888:SF9">
    <property type="entry name" value="CYTOCHROME C OXIDASE SUBUNIT 2"/>
    <property type="match status" value="1"/>
</dbReference>
<dbReference type="EC" id="7.1.1.9" evidence="18"/>
<keyword evidence="8" id="KW-1278">Translocase</keyword>
<protein>
    <recommendedName>
        <fullName evidence="18">Cytochrome c oxidase subunit 2</fullName>
        <ecNumber evidence="18">7.1.1.9</ecNumber>
    </recommendedName>
</protein>
<name>A0A9E6Y006_9ACTN</name>
<dbReference type="Pfam" id="PF00116">
    <property type="entry name" value="COX2"/>
    <property type="match status" value="1"/>
</dbReference>
<comment type="function">
    <text evidence="14 18">Subunits I and II form the functional core of the enzyme complex. Electrons originating in cytochrome c are transferred via heme a and Cu(A) to the binuclear center formed by heme a3 and Cu(B).</text>
</comment>
<evidence type="ECO:0000256" key="2">
    <source>
        <dbReference type="ARBA" id="ARBA00007866"/>
    </source>
</evidence>
<dbReference type="PROSITE" id="PS00078">
    <property type="entry name" value="COX2"/>
    <property type="match status" value="1"/>
</dbReference>
<dbReference type="InterPro" id="IPR002429">
    <property type="entry name" value="CcO_II-like_C"/>
</dbReference>
<dbReference type="PRINTS" id="PR01166">
    <property type="entry name" value="CYCOXIDASEII"/>
</dbReference>
<evidence type="ECO:0000256" key="8">
    <source>
        <dbReference type="ARBA" id="ARBA00022967"/>
    </source>
</evidence>
<feature type="transmembrane region" description="Helical" evidence="19">
    <location>
        <begin position="47"/>
        <end position="70"/>
    </location>
</feature>
<keyword evidence="9 17" id="KW-0249">Electron transport</keyword>
<keyword evidence="5 17" id="KW-0679">Respiratory chain</keyword>
<evidence type="ECO:0000256" key="4">
    <source>
        <dbReference type="ARBA" id="ARBA00022617"/>
    </source>
</evidence>
<keyword evidence="13 19" id="KW-0472">Membrane</keyword>
<dbReference type="InterPro" id="IPR011759">
    <property type="entry name" value="Cyt_c_oxidase_su2_TM_dom"/>
</dbReference>
<dbReference type="Proteomes" id="UP001162834">
    <property type="component" value="Chromosome"/>
</dbReference>
<keyword evidence="7 16" id="KW-0479">Metal-binding</keyword>
<evidence type="ECO:0000256" key="16">
    <source>
        <dbReference type="PROSITE-ProRule" id="PRU00433"/>
    </source>
</evidence>
<evidence type="ECO:0000313" key="23">
    <source>
        <dbReference type="EMBL" id="UGS37652.1"/>
    </source>
</evidence>
<dbReference type="SUPFAM" id="SSF49503">
    <property type="entry name" value="Cupredoxins"/>
    <property type="match status" value="1"/>
</dbReference>
<feature type="domain" description="Cytochrome c" evidence="22">
    <location>
        <begin position="255"/>
        <end position="345"/>
    </location>
</feature>
<evidence type="ECO:0000256" key="19">
    <source>
        <dbReference type="SAM" id="Phobius"/>
    </source>
</evidence>
<evidence type="ECO:0000259" key="20">
    <source>
        <dbReference type="PROSITE" id="PS50857"/>
    </source>
</evidence>
<evidence type="ECO:0000313" key="24">
    <source>
        <dbReference type="Proteomes" id="UP001162834"/>
    </source>
</evidence>
<evidence type="ECO:0000256" key="6">
    <source>
        <dbReference type="ARBA" id="ARBA00022692"/>
    </source>
</evidence>
<evidence type="ECO:0000256" key="12">
    <source>
        <dbReference type="ARBA" id="ARBA00023008"/>
    </source>
</evidence>
<dbReference type="RefSeq" id="WP_259311700.1">
    <property type="nucleotide sequence ID" value="NZ_CP087164.1"/>
</dbReference>
<dbReference type="NCBIfam" id="TIGR02866">
    <property type="entry name" value="CoxB"/>
    <property type="match status" value="1"/>
</dbReference>
<dbReference type="InterPro" id="IPR045187">
    <property type="entry name" value="CcO_II"/>
</dbReference>
<evidence type="ECO:0000256" key="15">
    <source>
        <dbReference type="ARBA" id="ARBA00047816"/>
    </source>
</evidence>
<evidence type="ECO:0000256" key="13">
    <source>
        <dbReference type="ARBA" id="ARBA00023136"/>
    </source>
</evidence>
<evidence type="ECO:0000259" key="22">
    <source>
        <dbReference type="PROSITE" id="PS51007"/>
    </source>
</evidence>
<keyword evidence="11 16" id="KW-0408">Iron</keyword>
<evidence type="ECO:0000256" key="14">
    <source>
        <dbReference type="ARBA" id="ARBA00024688"/>
    </source>
</evidence>
<dbReference type="SUPFAM" id="SSF81464">
    <property type="entry name" value="Cytochrome c oxidase subunit II-like, transmembrane region"/>
    <property type="match status" value="1"/>
</dbReference>
<dbReference type="InterPro" id="IPR014222">
    <property type="entry name" value="Cyt_c_oxidase_su2"/>
</dbReference>
<keyword evidence="10 19" id="KW-1133">Transmembrane helix</keyword>
<dbReference type="Gene3D" id="2.60.40.420">
    <property type="entry name" value="Cupredoxins - blue copper proteins"/>
    <property type="match status" value="1"/>
</dbReference>
<dbReference type="KEGG" id="sbae:DSM104329_04072"/>
<keyword evidence="24" id="KW-1185">Reference proteome</keyword>
<comment type="catalytic activity">
    <reaction evidence="15 18">
        <text>4 Fe(II)-[cytochrome c] + O2 + 8 H(+)(in) = 4 Fe(III)-[cytochrome c] + 2 H2O + 4 H(+)(out)</text>
        <dbReference type="Rhea" id="RHEA:11436"/>
        <dbReference type="Rhea" id="RHEA-COMP:10350"/>
        <dbReference type="Rhea" id="RHEA-COMP:14399"/>
        <dbReference type="ChEBI" id="CHEBI:15377"/>
        <dbReference type="ChEBI" id="CHEBI:15378"/>
        <dbReference type="ChEBI" id="CHEBI:15379"/>
        <dbReference type="ChEBI" id="CHEBI:29033"/>
        <dbReference type="ChEBI" id="CHEBI:29034"/>
        <dbReference type="EC" id="7.1.1.9"/>
    </reaction>
</comment>
<feature type="transmembrane region" description="Helical" evidence="19">
    <location>
        <begin position="7"/>
        <end position="27"/>
    </location>
</feature>
<dbReference type="InterPro" id="IPR036909">
    <property type="entry name" value="Cyt_c-like_dom_sf"/>
</dbReference>
<feature type="domain" description="Cytochrome oxidase subunit II transmembrane region profile" evidence="21">
    <location>
        <begin position="21"/>
        <end position="120"/>
    </location>
</feature>
<reference evidence="23" key="1">
    <citation type="journal article" date="2022" name="Int. J. Syst. Evol. Microbiol.">
        <title>Pseudomonas aegrilactucae sp. nov. and Pseudomonas morbosilactucae sp. nov., pathogens causing bacterial rot of lettuce in Japan.</title>
        <authorList>
            <person name="Sawada H."/>
            <person name="Fujikawa T."/>
            <person name="Satou M."/>
        </authorList>
    </citation>
    <scope>NUCLEOTIDE SEQUENCE</scope>
    <source>
        <strain evidence="23">0166_1</strain>
    </source>
</reference>
<dbReference type="AlphaFoldDB" id="A0A9E6Y006"/>
<dbReference type="SUPFAM" id="SSF46626">
    <property type="entry name" value="Cytochrome c"/>
    <property type="match status" value="1"/>
</dbReference>
<evidence type="ECO:0000256" key="10">
    <source>
        <dbReference type="ARBA" id="ARBA00022989"/>
    </source>
</evidence>
<keyword evidence="12 18" id="KW-0186">Copper</keyword>
<comment type="similarity">
    <text evidence="2 17">Belongs to the cytochrome c oxidase subunit 2 family.</text>
</comment>
<dbReference type="InterPro" id="IPR001505">
    <property type="entry name" value="Copper_CuA"/>
</dbReference>
<comment type="cofactor">
    <cofactor evidence="18">
        <name>Cu cation</name>
        <dbReference type="ChEBI" id="CHEBI:23378"/>
    </cofactor>
    <text evidence="18">Binds a copper A center.</text>
</comment>
<dbReference type="GO" id="GO:0004129">
    <property type="term" value="F:cytochrome-c oxidase activity"/>
    <property type="evidence" value="ECO:0007669"/>
    <property type="project" value="UniProtKB-EC"/>
</dbReference>
<dbReference type="PROSITE" id="PS51007">
    <property type="entry name" value="CYTC"/>
    <property type="match status" value="1"/>
</dbReference>
<dbReference type="PANTHER" id="PTHR22888">
    <property type="entry name" value="CYTOCHROME C OXIDASE, SUBUNIT II"/>
    <property type="match status" value="1"/>
</dbReference>
<dbReference type="PROSITE" id="PS50999">
    <property type="entry name" value="COX2_TM"/>
    <property type="match status" value="1"/>
</dbReference>
<accession>A0A9E6Y006</accession>
<evidence type="ECO:0000256" key="5">
    <source>
        <dbReference type="ARBA" id="ARBA00022660"/>
    </source>
</evidence>
<evidence type="ECO:0000256" key="7">
    <source>
        <dbReference type="ARBA" id="ARBA00022723"/>
    </source>
</evidence>
<organism evidence="23 24">
    <name type="scientific">Capillimicrobium parvum</name>
    <dbReference type="NCBI Taxonomy" id="2884022"/>
    <lineage>
        <taxon>Bacteria</taxon>
        <taxon>Bacillati</taxon>
        <taxon>Actinomycetota</taxon>
        <taxon>Thermoleophilia</taxon>
        <taxon>Solirubrobacterales</taxon>
        <taxon>Capillimicrobiaceae</taxon>
        <taxon>Capillimicrobium</taxon>
    </lineage>
</organism>
<feature type="domain" description="Cytochrome oxidase subunit II copper A binding" evidence="20">
    <location>
        <begin position="125"/>
        <end position="241"/>
    </location>
</feature>
<dbReference type="CDD" id="cd13919">
    <property type="entry name" value="CuRO_HCO_II_like_5"/>
    <property type="match status" value="1"/>
</dbReference>
<dbReference type="InterPro" id="IPR036257">
    <property type="entry name" value="Cyt_c_oxidase_su2_TM_sf"/>
</dbReference>
<feature type="transmembrane region" description="Helical" evidence="19">
    <location>
        <begin position="91"/>
        <end position="111"/>
    </location>
</feature>
<dbReference type="Pfam" id="PF02790">
    <property type="entry name" value="COX2_TM"/>
    <property type="match status" value="1"/>
</dbReference>
<dbReference type="InterPro" id="IPR008972">
    <property type="entry name" value="Cupredoxin"/>
</dbReference>
<evidence type="ECO:0000256" key="1">
    <source>
        <dbReference type="ARBA" id="ARBA00004141"/>
    </source>
</evidence>
<dbReference type="GO" id="GO:0020037">
    <property type="term" value="F:heme binding"/>
    <property type="evidence" value="ECO:0007669"/>
    <property type="project" value="InterPro"/>
</dbReference>
<evidence type="ECO:0000256" key="18">
    <source>
        <dbReference type="RuleBase" id="RU004024"/>
    </source>
</evidence>